<dbReference type="EMBL" id="BARS01058308">
    <property type="protein sequence ID" value="GAG47308.1"/>
    <property type="molecule type" value="Genomic_DNA"/>
</dbReference>
<organism evidence="2">
    <name type="scientific">marine sediment metagenome</name>
    <dbReference type="NCBI Taxonomy" id="412755"/>
    <lineage>
        <taxon>unclassified sequences</taxon>
        <taxon>metagenomes</taxon>
        <taxon>ecological metagenomes</taxon>
    </lineage>
</organism>
<sequence length="81" mass="9251">VEIPRWVATDEGLLDLVHTLVLDQCRRGQGYPVALSEAHEKAVVTGADREQFWQLVELSLVEEHLPTRTSAKSQSKRTRWI</sequence>
<comment type="caution">
    <text evidence="2">The sequence shown here is derived from an EMBL/GenBank/DDBJ whole genome shotgun (WGS) entry which is preliminary data.</text>
</comment>
<evidence type="ECO:0000313" key="2">
    <source>
        <dbReference type="EMBL" id="GAG47308.1"/>
    </source>
</evidence>
<gene>
    <name evidence="2" type="ORF">S01H1_85097</name>
</gene>
<dbReference type="Pfam" id="PF09376">
    <property type="entry name" value="NurA"/>
    <property type="match status" value="1"/>
</dbReference>
<dbReference type="InterPro" id="IPR018977">
    <property type="entry name" value="NurA_domain"/>
</dbReference>
<dbReference type="AlphaFoldDB" id="X0YF47"/>
<feature type="non-terminal residue" evidence="2">
    <location>
        <position position="1"/>
    </location>
</feature>
<proteinExistence type="predicted"/>
<protein>
    <recommendedName>
        <fullName evidence="1">NurA domain-containing protein</fullName>
    </recommendedName>
</protein>
<reference evidence="2" key="1">
    <citation type="journal article" date="2014" name="Front. Microbiol.">
        <title>High frequency of phylogenetically diverse reductive dehalogenase-homologous genes in deep subseafloor sedimentary metagenomes.</title>
        <authorList>
            <person name="Kawai M."/>
            <person name="Futagami T."/>
            <person name="Toyoda A."/>
            <person name="Takaki Y."/>
            <person name="Nishi S."/>
            <person name="Hori S."/>
            <person name="Arai W."/>
            <person name="Tsubouchi T."/>
            <person name="Morono Y."/>
            <person name="Uchiyama I."/>
            <person name="Ito T."/>
            <person name="Fujiyama A."/>
            <person name="Inagaki F."/>
            <person name="Takami H."/>
        </authorList>
    </citation>
    <scope>NUCLEOTIDE SEQUENCE</scope>
    <source>
        <strain evidence="2">Expedition CK06-06</strain>
    </source>
</reference>
<accession>X0YF47</accession>
<evidence type="ECO:0000259" key="1">
    <source>
        <dbReference type="Pfam" id="PF09376"/>
    </source>
</evidence>
<name>X0YF47_9ZZZZ</name>
<feature type="domain" description="NurA" evidence="1">
    <location>
        <begin position="1"/>
        <end position="44"/>
    </location>
</feature>